<dbReference type="SUPFAM" id="SSF50494">
    <property type="entry name" value="Trypsin-like serine proteases"/>
    <property type="match status" value="1"/>
</dbReference>
<dbReference type="InterPro" id="IPR001940">
    <property type="entry name" value="Peptidase_S1C"/>
</dbReference>
<keyword evidence="1" id="KW-0732">Signal</keyword>
<evidence type="ECO:0000256" key="1">
    <source>
        <dbReference type="SAM" id="SignalP"/>
    </source>
</evidence>
<gene>
    <name evidence="2" type="ORF">HF682_16490</name>
</gene>
<sequence length="419" mass="46432">MRRTLLELGLALLLGVLPLSSQADNAPSTEAVFEQSKQRFVQLRILEKSANEKTSLGSGFIVNSRGQIITNYHVISDLVFRPDLYRGEVFYSDSEVRPLKVVNVDVIHDLAVVETGRPANDFFQIEPTAPPKGTRVYAIGTPHDLGFTIVEGTYNGLLVGSLYEKIHYTGAINSGMSGGPAILGDGRVVGINVATAGNQIGFLVPATYALRLLQQKPYSGTPLNAVRDQLLTNQARISSSLLKHPLPTTLFHGYRVPSTLGNFSKCWADTDQSGSQLYRRYSQQCSSEDDIFLYGDSNTGKLSFQHDYLEAPGVNRFRFYNLYQQFFAQQGGELGSALVDVGSFACQTDFVAHNKLKMRVALCLRPYKRLSGLYDMVLKLATLNENQRGLQSTYAISGINFDNSRLLTRQFIEAFAWQN</sequence>
<dbReference type="GO" id="GO:0006508">
    <property type="term" value="P:proteolysis"/>
    <property type="evidence" value="ECO:0007669"/>
    <property type="project" value="InterPro"/>
</dbReference>
<keyword evidence="3" id="KW-1185">Reference proteome</keyword>
<proteinExistence type="predicted"/>
<comment type="caution">
    <text evidence="2">The sequence shown here is derived from an EMBL/GenBank/DDBJ whole genome shotgun (WGS) entry which is preliminary data.</text>
</comment>
<dbReference type="RefSeq" id="WP_168878446.1">
    <property type="nucleotide sequence ID" value="NZ_JABAIM010000005.1"/>
</dbReference>
<dbReference type="InterPro" id="IPR009003">
    <property type="entry name" value="Peptidase_S1_PA"/>
</dbReference>
<dbReference type="InterPro" id="IPR043504">
    <property type="entry name" value="Peptidase_S1_PA_chymotrypsin"/>
</dbReference>
<dbReference type="AlphaFoldDB" id="A0A847SHI5"/>
<evidence type="ECO:0000313" key="2">
    <source>
        <dbReference type="EMBL" id="NLR76768.1"/>
    </source>
</evidence>
<dbReference type="PANTHER" id="PTHR43019:SF23">
    <property type="entry name" value="PROTEASE DO-LIKE 5, CHLOROPLASTIC"/>
    <property type="match status" value="1"/>
</dbReference>
<dbReference type="PANTHER" id="PTHR43019">
    <property type="entry name" value="SERINE ENDOPROTEASE DEGS"/>
    <property type="match status" value="1"/>
</dbReference>
<feature type="chain" id="PRO_5033060227" evidence="1">
    <location>
        <begin position="24"/>
        <end position="419"/>
    </location>
</feature>
<dbReference type="Pfam" id="PF13365">
    <property type="entry name" value="Trypsin_2"/>
    <property type="match status" value="1"/>
</dbReference>
<organism evidence="2 3">
    <name type="scientific">Leeia aquatica</name>
    <dbReference type="NCBI Taxonomy" id="2725557"/>
    <lineage>
        <taxon>Bacteria</taxon>
        <taxon>Pseudomonadati</taxon>
        <taxon>Pseudomonadota</taxon>
        <taxon>Betaproteobacteria</taxon>
        <taxon>Neisseriales</taxon>
        <taxon>Leeiaceae</taxon>
        <taxon>Leeia</taxon>
    </lineage>
</organism>
<accession>A0A847SHI5</accession>
<protein>
    <submittedName>
        <fullName evidence="2">Trypsin-like peptidase domain-containing protein</fullName>
    </submittedName>
</protein>
<dbReference type="GO" id="GO:0004252">
    <property type="term" value="F:serine-type endopeptidase activity"/>
    <property type="evidence" value="ECO:0007669"/>
    <property type="project" value="InterPro"/>
</dbReference>
<dbReference type="EMBL" id="JABAIM010000005">
    <property type="protein sequence ID" value="NLR76768.1"/>
    <property type="molecule type" value="Genomic_DNA"/>
</dbReference>
<dbReference type="Gene3D" id="2.40.10.10">
    <property type="entry name" value="Trypsin-like serine proteases"/>
    <property type="match status" value="2"/>
</dbReference>
<reference evidence="2 3" key="1">
    <citation type="submission" date="2020-04" db="EMBL/GenBank/DDBJ databases">
        <title>Draft genome of Leeia sp. IMCC25680.</title>
        <authorList>
            <person name="Song J."/>
            <person name="Cho J.-C."/>
        </authorList>
    </citation>
    <scope>NUCLEOTIDE SEQUENCE [LARGE SCALE GENOMIC DNA]</scope>
    <source>
        <strain evidence="2 3">IMCC25680</strain>
    </source>
</reference>
<evidence type="ECO:0000313" key="3">
    <source>
        <dbReference type="Proteomes" id="UP000587991"/>
    </source>
</evidence>
<feature type="signal peptide" evidence="1">
    <location>
        <begin position="1"/>
        <end position="23"/>
    </location>
</feature>
<name>A0A847SHI5_9NEIS</name>
<dbReference type="PRINTS" id="PR00834">
    <property type="entry name" value="PROTEASES2C"/>
</dbReference>
<dbReference type="Proteomes" id="UP000587991">
    <property type="component" value="Unassembled WGS sequence"/>
</dbReference>